<protein>
    <recommendedName>
        <fullName evidence="6">RNA polymerase sigma factor 70 region 4 type 2 domain-containing protein</fullName>
    </recommendedName>
</protein>
<evidence type="ECO:0000256" key="1">
    <source>
        <dbReference type="ARBA" id="ARBA00010641"/>
    </source>
</evidence>
<evidence type="ECO:0000313" key="8">
    <source>
        <dbReference type="Proteomes" id="UP001501637"/>
    </source>
</evidence>
<keyword evidence="8" id="KW-1185">Reference proteome</keyword>
<evidence type="ECO:0000259" key="6">
    <source>
        <dbReference type="Pfam" id="PF08281"/>
    </source>
</evidence>
<evidence type="ECO:0000313" key="7">
    <source>
        <dbReference type="EMBL" id="GAA3153102.1"/>
    </source>
</evidence>
<dbReference type="InterPro" id="IPR036388">
    <property type="entry name" value="WH-like_DNA-bd_sf"/>
</dbReference>
<dbReference type="SUPFAM" id="SSF88659">
    <property type="entry name" value="Sigma3 and sigma4 domains of RNA polymerase sigma factors"/>
    <property type="match status" value="1"/>
</dbReference>
<evidence type="ECO:0000256" key="2">
    <source>
        <dbReference type="ARBA" id="ARBA00023015"/>
    </source>
</evidence>
<evidence type="ECO:0000256" key="4">
    <source>
        <dbReference type="ARBA" id="ARBA00023125"/>
    </source>
</evidence>
<dbReference type="EMBL" id="BAAAUG010000235">
    <property type="protein sequence ID" value="GAA3153102.1"/>
    <property type="molecule type" value="Genomic_DNA"/>
</dbReference>
<dbReference type="InterPro" id="IPR013249">
    <property type="entry name" value="RNA_pol_sigma70_r4_t2"/>
</dbReference>
<dbReference type="Proteomes" id="UP001501637">
    <property type="component" value="Unassembled WGS sequence"/>
</dbReference>
<comment type="caution">
    <text evidence="7">The sequence shown here is derived from an EMBL/GenBank/DDBJ whole genome shotgun (WGS) entry which is preliminary data.</text>
</comment>
<dbReference type="Gene3D" id="1.10.10.10">
    <property type="entry name" value="Winged helix-like DNA-binding domain superfamily/Winged helix DNA-binding domain"/>
    <property type="match status" value="1"/>
</dbReference>
<proteinExistence type="inferred from homology"/>
<evidence type="ECO:0000256" key="3">
    <source>
        <dbReference type="ARBA" id="ARBA00023082"/>
    </source>
</evidence>
<dbReference type="PANTHER" id="PTHR43133">
    <property type="entry name" value="RNA POLYMERASE ECF-TYPE SIGMA FACTO"/>
    <property type="match status" value="1"/>
</dbReference>
<evidence type="ECO:0000256" key="5">
    <source>
        <dbReference type="ARBA" id="ARBA00023163"/>
    </source>
</evidence>
<feature type="domain" description="RNA polymerase sigma factor 70 region 4 type 2" evidence="6">
    <location>
        <begin position="182"/>
        <end position="231"/>
    </location>
</feature>
<keyword evidence="4" id="KW-0238">DNA-binding</keyword>
<accession>A0ABP6NMK2</accession>
<keyword evidence="2" id="KW-0805">Transcription regulation</keyword>
<comment type="similarity">
    <text evidence="1">Belongs to the sigma-70 factor family. ECF subfamily.</text>
</comment>
<reference evidence="8" key="1">
    <citation type="journal article" date="2019" name="Int. J. Syst. Evol. Microbiol.">
        <title>The Global Catalogue of Microorganisms (GCM) 10K type strain sequencing project: providing services to taxonomists for standard genome sequencing and annotation.</title>
        <authorList>
            <consortium name="The Broad Institute Genomics Platform"/>
            <consortium name="The Broad Institute Genome Sequencing Center for Infectious Disease"/>
            <person name="Wu L."/>
            <person name="Ma J."/>
        </authorList>
    </citation>
    <scope>NUCLEOTIDE SEQUENCE [LARGE SCALE GENOMIC DNA]</scope>
    <source>
        <strain evidence="8">JCM 9092</strain>
    </source>
</reference>
<dbReference type="PANTHER" id="PTHR43133:SF8">
    <property type="entry name" value="RNA POLYMERASE SIGMA FACTOR HI_1459-RELATED"/>
    <property type="match status" value="1"/>
</dbReference>
<gene>
    <name evidence="7" type="ORF">GCM10010449_83740</name>
</gene>
<keyword evidence="5" id="KW-0804">Transcription</keyword>
<keyword evidence="3" id="KW-0731">Sigma factor</keyword>
<dbReference type="InterPro" id="IPR013324">
    <property type="entry name" value="RNA_pol_sigma_r3/r4-like"/>
</dbReference>
<dbReference type="InterPro" id="IPR039425">
    <property type="entry name" value="RNA_pol_sigma-70-like"/>
</dbReference>
<organism evidence="7 8">
    <name type="scientific">Streptomyces rectiviolaceus</name>
    <dbReference type="NCBI Taxonomy" id="332591"/>
    <lineage>
        <taxon>Bacteria</taxon>
        <taxon>Bacillati</taxon>
        <taxon>Actinomycetota</taxon>
        <taxon>Actinomycetes</taxon>
        <taxon>Kitasatosporales</taxon>
        <taxon>Streptomycetaceae</taxon>
        <taxon>Streptomyces</taxon>
    </lineage>
</organism>
<sequence length="242" mass="27854">MREAPYEDPQPPVLLVFHQIGARPARGQMKKVAELTRAHWKGSWDREDQFHRYDGKIPIVATTLDLLRDHGPAGRVFWRFGRDHYESLLDAIGNPRMDAALADRRKHEEARRAAFQADQQRREEEKARADRASLRRWAYTYAQRAFIRYAERMGREVLVEDVPETALELPGPGEERAGLQEQEVIAQMRALTPLQRQVMALTLVDWSPTEIAEFLGITAGAVRVSLHRARRVLTDRLNVDGK</sequence>
<name>A0ABP6NMK2_9ACTN</name>
<dbReference type="Pfam" id="PF08281">
    <property type="entry name" value="Sigma70_r4_2"/>
    <property type="match status" value="1"/>
</dbReference>